<name>A0ACA9Y2F7_9ASCO</name>
<accession>A0ACA9Y2F7</accession>
<keyword evidence="2" id="KW-1185">Reference proteome</keyword>
<evidence type="ECO:0000313" key="2">
    <source>
        <dbReference type="Proteomes" id="UP001152531"/>
    </source>
</evidence>
<protein>
    <submittedName>
        <fullName evidence="1">Uncharacterized protein</fullName>
    </submittedName>
</protein>
<comment type="caution">
    <text evidence="1">The sequence shown here is derived from an EMBL/GenBank/DDBJ whole genome shotgun (WGS) entry which is preliminary data.</text>
</comment>
<dbReference type="EMBL" id="CALSDN010000001">
    <property type="protein sequence ID" value="CAH6719001.1"/>
    <property type="molecule type" value="Genomic_DNA"/>
</dbReference>
<gene>
    <name evidence="1" type="ORF">CLIB1444_01S19262</name>
</gene>
<reference evidence="1" key="1">
    <citation type="submission" date="2022-06" db="EMBL/GenBank/DDBJ databases">
        <authorList>
            <person name="Legras J.-L."/>
            <person name="Devillers H."/>
            <person name="Grondin C."/>
        </authorList>
    </citation>
    <scope>NUCLEOTIDE SEQUENCE</scope>
    <source>
        <strain evidence="1">CLIB 1444</strain>
    </source>
</reference>
<dbReference type="Proteomes" id="UP001152531">
    <property type="component" value="Unassembled WGS sequence"/>
</dbReference>
<sequence length="245" mass="28068">MRCEISRMEVGDSRKPLFKKKQIKGKSKKVRRDSNDLNDGEGPMVYKTKKPSFVKNTSKSSNISKWMKPPVESQRGHPDGGIDEGQEFMEGKDINDFNEGDIIVPESEESYFAPKKYVPQMDLGAELSRKTFLDQVTNEYSEEDEEEKHDNLIADDLEMNIDDVIVEGNDIDDDKYDLQISSDDEDVVRIIEPLTVAQEIDRLEKLMTSLKVSKQSKMVEFDVQKQQLISLADKKARLVDDILKV</sequence>
<proteinExistence type="predicted"/>
<organism evidence="1 2">
    <name type="scientific">[Candida] jaroonii</name>
    <dbReference type="NCBI Taxonomy" id="467808"/>
    <lineage>
        <taxon>Eukaryota</taxon>
        <taxon>Fungi</taxon>
        <taxon>Dikarya</taxon>
        <taxon>Ascomycota</taxon>
        <taxon>Saccharomycotina</taxon>
        <taxon>Pichiomycetes</taxon>
        <taxon>Debaryomycetaceae</taxon>
        <taxon>Yamadazyma</taxon>
    </lineage>
</organism>
<evidence type="ECO:0000313" key="1">
    <source>
        <dbReference type="EMBL" id="CAH6719001.1"/>
    </source>
</evidence>